<name>A0AAE0U6R1_SORBR</name>
<feature type="region of interest" description="Disordered" evidence="1">
    <location>
        <begin position="1"/>
        <end position="22"/>
    </location>
</feature>
<sequence length="300" mass="33699">MPETPPRKRAQPDSYPEDTFSGDYEEELSDAISNPSSLGDIEEDLLPTSKADYLSLLMTCEPQIPSRVRDDLLAEAASLHPDTIGKVLQDNSKTYRGAYDHTMRDLIRGLISSFDAQMRILSTLSPESHMESEDRMRQLCTTASQIFDYLTDSLRYRHLNARLRDPAPKYMQKLLHRILALATQFGYRIPDEFTGKGLHFKGPGKSVLAGKILSLIKDNFKDKHELKRIMACENPQGGVDHSIEELVRMSSFAGGPGMYMDLTEVREMLLPSDPRAYGYYGAGGHGCGLCDRVPLRTHQV</sequence>
<reference evidence="2" key="1">
    <citation type="journal article" date="2023" name="Mol. Phylogenet. Evol.">
        <title>Genome-scale phylogeny and comparative genomics of the fungal order Sordariales.</title>
        <authorList>
            <person name="Hensen N."/>
            <person name="Bonometti L."/>
            <person name="Westerberg I."/>
            <person name="Brannstrom I.O."/>
            <person name="Guillou S."/>
            <person name="Cros-Aarteil S."/>
            <person name="Calhoun S."/>
            <person name="Haridas S."/>
            <person name="Kuo A."/>
            <person name="Mondo S."/>
            <person name="Pangilinan J."/>
            <person name="Riley R."/>
            <person name="LaButti K."/>
            <person name="Andreopoulos B."/>
            <person name="Lipzen A."/>
            <person name="Chen C."/>
            <person name="Yan M."/>
            <person name="Daum C."/>
            <person name="Ng V."/>
            <person name="Clum A."/>
            <person name="Steindorff A."/>
            <person name="Ohm R.A."/>
            <person name="Martin F."/>
            <person name="Silar P."/>
            <person name="Natvig D.O."/>
            <person name="Lalanne C."/>
            <person name="Gautier V."/>
            <person name="Ament-Velasquez S.L."/>
            <person name="Kruys A."/>
            <person name="Hutchinson M.I."/>
            <person name="Powell A.J."/>
            <person name="Barry K."/>
            <person name="Miller A.N."/>
            <person name="Grigoriev I.V."/>
            <person name="Debuchy R."/>
            <person name="Gladieux P."/>
            <person name="Hiltunen Thoren M."/>
            <person name="Johannesson H."/>
        </authorList>
    </citation>
    <scope>NUCLEOTIDE SEQUENCE</scope>
    <source>
        <strain evidence="2">FGSC 1904</strain>
    </source>
</reference>
<keyword evidence="3" id="KW-1185">Reference proteome</keyword>
<evidence type="ECO:0000313" key="3">
    <source>
        <dbReference type="Proteomes" id="UP001281003"/>
    </source>
</evidence>
<comment type="caution">
    <text evidence="2">The sequence shown here is derived from an EMBL/GenBank/DDBJ whole genome shotgun (WGS) entry which is preliminary data.</text>
</comment>
<reference evidence="2" key="2">
    <citation type="submission" date="2023-07" db="EMBL/GenBank/DDBJ databases">
        <authorList>
            <consortium name="Lawrence Berkeley National Laboratory"/>
            <person name="Haridas S."/>
            <person name="Hensen N."/>
            <person name="Bonometti L."/>
            <person name="Westerberg I."/>
            <person name="Brannstrom I.O."/>
            <person name="Guillou S."/>
            <person name="Cros-Aarteil S."/>
            <person name="Calhoun S."/>
            <person name="Kuo A."/>
            <person name="Mondo S."/>
            <person name="Pangilinan J."/>
            <person name="Riley R."/>
            <person name="LaButti K."/>
            <person name="Andreopoulos B."/>
            <person name="Lipzen A."/>
            <person name="Chen C."/>
            <person name="Yanf M."/>
            <person name="Daum C."/>
            <person name="Ng V."/>
            <person name="Clum A."/>
            <person name="Steindorff A."/>
            <person name="Ohm R."/>
            <person name="Martin F."/>
            <person name="Silar P."/>
            <person name="Natvig D."/>
            <person name="Lalanne C."/>
            <person name="Gautier V."/>
            <person name="Ament-velasquez S.L."/>
            <person name="Kruys A."/>
            <person name="Hutchinson M.I."/>
            <person name="Powell A.J."/>
            <person name="Barry K."/>
            <person name="Miller A.N."/>
            <person name="Grigoriev I.V."/>
            <person name="Debuchy R."/>
            <person name="Gladieux P."/>
            <person name="Thoren M.H."/>
            <person name="Johannesson H."/>
        </authorList>
    </citation>
    <scope>NUCLEOTIDE SEQUENCE</scope>
    <source>
        <strain evidence="2">FGSC 1904</strain>
    </source>
</reference>
<protein>
    <submittedName>
        <fullName evidence="2">Uncharacterized protein</fullName>
    </submittedName>
</protein>
<accession>A0AAE0U6R1</accession>
<dbReference type="Proteomes" id="UP001281003">
    <property type="component" value="Unassembled WGS sequence"/>
</dbReference>
<proteinExistence type="predicted"/>
<evidence type="ECO:0000313" key="2">
    <source>
        <dbReference type="EMBL" id="KAK3392665.1"/>
    </source>
</evidence>
<gene>
    <name evidence="2" type="ORF">B0T20DRAFT_396293</name>
</gene>
<dbReference type="EMBL" id="JAUTDP010000011">
    <property type="protein sequence ID" value="KAK3392665.1"/>
    <property type="molecule type" value="Genomic_DNA"/>
</dbReference>
<evidence type="ECO:0000256" key="1">
    <source>
        <dbReference type="SAM" id="MobiDB-lite"/>
    </source>
</evidence>
<organism evidence="2 3">
    <name type="scientific">Sordaria brevicollis</name>
    <dbReference type="NCBI Taxonomy" id="83679"/>
    <lineage>
        <taxon>Eukaryota</taxon>
        <taxon>Fungi</taxon>
        <taxon>Dikarya</taxon>
        <taxon>Ascomycota</taxon>
        <taxon>Pezizomycotina</taxon>
        <taxon>Sordariomycetes</taxon>
        <taxon>Sordariomycetidae</taxon>
        <taxon>Sordariales</taxon>
        <taxon>Sordariaceae</taxon>
        <taxon>Sordaria</taxon>
    </lineage>
</organism>
<dbReference type="AlphaFoldDB" id="A0AAE0U6R1"/>